<dbReference type="EMBL" id="JBEVCJ010000008">
    <property type="protein sequence ID" value="MET1255274.1"/>
    <property type="molecule type" value="Genomic_DNA"/>
</dbReference>
<accession>A0ABV2BTP2</accession>
<dbReference type="SUPFAM" id="SSF52402">
    <property type="entry name" value="Adenine nucleotide alpha hydrolases-like"/>
    <property type="match status" value="1"/>
</dbReference>
<dbReference type="Proteomes" id="UP001548189">
    <property type="component" value="Unassembled WGS sequence"/>
</dbReference>
<organism evidence="1 2">
    <name type="scientific">Aliikangiella maris</name>
    <dbReference type="NCBI Taxonomy" id="3162458"/>
    <lineage>
        <taxon>Bacteria</taxon>
        <taxon>Pseudomonadati</taxon>
        <taxon>Pseudomonadota</taxon>
        <taxon>Gammaproteobacteria</taxon>
        <taxon>Oceanospirillales</taxon>
        <taxon>Pleioneaceae</taxon>
        <taxon>Aliikangiella</taxon>
    </lineage>
</organism>
<dbReference type="InterPro" id="IPR014729">
    <property type="entry name" value="Rossmann-like_a/b/a_fold"/>
</dbReference>
<sequence>MNKVKVVVSWSSGKDSALTLLKLLNDENYEVVGLFTTYYTDYVPFQGTPLPILMAQAQKINLPLITQSLPKIFPDNPTYQQRVIEALKKAPIAFDAVAFGDMFYNGIVEYRQSYIEPAGWQCVFPLLGISPQKLASEIIEQQIKAFVCTVDSSQCNTRYLGQEYTHQFVQSLPENVDPCGENGEFHTLVYDAPFFNAKLGIIKTQQENDGRFFFQRYRLES</sequence>
<gene>
    <name evidence="1" type="ORF">ABVT43_09075</name>
</gene>
<reference evidence="1 2" key="1">
    <citation type="submission" date="2024-06" db="EMBL/GenBank/DDBJ databases">
        <authorList>
            <person name="Li F."/>
        </authorList>
    </citation>
    <scope>NUCLEOTIDE SEQUENCE [LARGE SCALE GENOMIC DNA]</scope>
    <source>
        <strain evidence="1 2">GXAS 311</strain>
    </source>
</reference>
<dbReference type="InterPro" id="IPR002761">
    <property type="entry name" value="Diphthami_syn_dom"/>
</dbReference>
<dbReference type="Pfam" id="PF01902">
    <property type="entry name" value="Diphthami_syn_2"/>
    <property type="match status" value="1"/>
</dbReference>
<keyword evidence="2" id="KW-1185">Reference proteome</keyword>
<dbReference type="Gene3D" id="3.90.1490.10">
    <property type="entry name" value="putative n-type atp pyrophosphatase, domain 2"/>
    <property type="match status" value="1"/>
</dbReference>
<proteinExistence type="predicted"/>
<name>A0ABV2BTP2_9GAMM</name>
<protein>
    <submittedName>
        <fullName evidence="1">Uncharacterized protein</fullName>
    </submittedName>
</protein>
<evidence type="ECO:0000313" key="1">
    <source>
        <dbReference type="EMBL" id="MET1255274.1"/>
    </source>
</evidence>
<comment type="caution">
    <text evidence="1">The sequence shown here is derived from an EMBL/GenBank/DDBJ whole genome shotgun (WGS) entry which is preliminary data.</text>
</comment>
<dbReference type="Gene3D" id="3.40.50.620">
    <property type="entry name" value="HUPs"/>
    <property type="match status" value="1"/>
</dbReference>
<evidence type="ECO:0000313" key="2">
    <source>
        <dbReference type="Proteomes" id="UP001548189"/>
    </source>
</evidence>